<dbReference type="PANTHER" id="PTHR10108:SF1069">
    <property type="entry name" value="METHYLTRANSFERASE PMT17-RELATED"/>
    <property type="match status" value="1"/>
</dbReference>
<proteinExistence type="inferred from homology"/>
<comment type="similarity">
    <text evidence="2 11">Belongs to the methyltransferase superfamily.</text>
</comment>
<dbReference type="SUPFAM" id="SSF53335">
    <property type="entry name" value="S-adenosyl-L-methionine-dependent methyltransferases"/>
    <property type="match status" value="2"/>
</dbReference>
<evidence type="ECO:0000256" key="4">
    <source>
        <dbReference type="ARBA" id="ARBA00022679"/>
    </source>
</evidence>
<evidence type="ECO:0000256" key="7">
    <source>
        <dbReference type="ARBA" id="ARBA00022989"/>
    </source>
</evidence>
<gene>
    <name evidence="12" type="ORF">HID58_048265</name>
</gene>
<dbReference type="InterPro" id="IPR004159">
    <property type="entry name" value="Put_SAM_MeTrfase"/>
</dbReference>
<evidence type="ECO:0000256" key="6">
    <source>
        <dbReference type="ARBA" id="ARBA00022968"/>
    </source>
</evidence>
<evidence type="ECO:0000256" key="10">
    <source>
        <dbReference type="ARBA" id="ARBA00037847"/>
    </source>
</evidence>
<evidence type="ECO:0000256" key="3">
    <source>
        <dbReference type="ARBA" id="ARBA00022603"/>
    </source>
</evidence>
<protein>
    <recommendedName>
        <fullName evidence="11">Methyltransferase</fullName>
        <ecNumber evidence="11">2.1.1.-</ecNumber>
    </recommendedName>
</protein>
<reference evidence="12 13" key="1">
    <citation type="submission" date="2021-05" db="EMBL/GenBank/DDBJ databases">
        <title>Genome Assembly of Synthetic Allotetraploid Brassica napus Reveals Homoeologous Exchanges between Subgenomes.</title>
        <authorList>
            <person name="Davis J.T."/>
        </authorList>
    </citation>
    <scope>NUCLEOTIDE SEQUENCE [LARGE SCALE GENOMIC DNA]</scope>
    <source>
        <strain evidence="13">cv. Da-Ae</strain>
        <tissue evidence="12">Seedling</tissue>
    </source>
</reference>
<dbReference type="Pfam" id="PF03141">
    <property type="entry name" value="Methyltransf_29"/>
    <property type="match status" value="1"/>
</dbReference>
<name>A0ABQ8B1L3_BRANA</name>
<dbReference type="PANTHER" id="PTHR10108">
    <property type="entry name" value="SAM-DEPENDENT METHYLTRANSFERASE"/>
    <property type="match status" value="1"/>
</dbReference>
<evidence type="ECO:0000256" key="1">
    <source>
        <dbReference type="ARBA" id="ARBA00004606"/>
    </source>
</evidence>
<keyword evidence="5 11" id="KW-0812">Transmembrane</keyword>
<keyword evidence="4 11" id="KW-0808">Transferase</keyword>
<evidence type="ECO:0000256" key="2">
    <source>
        <dbReference type="ARBA" id="ARBA00008361"/>
    </source>
</evidence>
<keyword evidence="8 11" id="KW-0472">Membrane</keyword>
<evidence type="ECO:0000313" key="13">
    <source>
        <dbReference type="Proteomes" id="UP000824890"/>
    </source>
</evidence>
<dbReference type="InterPro" id="IPR029063">
    <property type="entry name" value="SAM-dependent_MTases_sf"/>
</dbReference>
<evidence type="ECO:0000256" key="8">
    <source>
        <dbReference type="ARBA" id="ARBA00023136"/>
    </source>
</evidence>
<comment type="subcellular location">
    <subcellularLocation>
        <location evidence="10">Endomembrane system</location>
        <topology evidence="10">Single-pass membrane protein</topology>
    </subcellularLocation>
    <subcellularLocation>
        <location evidence="1 11">Membrane</location>
        <topology evidence="1 11">Single-pass type II membrane protein</topology>
    </subcellularLocation>
</comment>
<keyword evidence="6 11" id="KW-0735">Signal-anchor</keyword>
<comment type="caution">
    <text evidence="12">The sequence shown here is derived from an EMBL/GenBank/DDBJ whole genome shotgun (WGS) entry which is preliminary data.</text>
</comment>
<keyword evidence="3 11" id="KW-0489">Methyltransferase</keyword>
<feature type="transmembrane region" description="Helical" evidence="11">
    <location>
        <begin position="26"/>
        <end position="45"/>
    </location>
</feature>
<evidence type="ECO:0000256" key="11">
    <source>
        <dbReference type="RuleBase" id="RU366043"/>
    </source>
</evidence>
<keyword evidence="9 11" id="KW-0325">Glycoprotein</keyword>
<organism evidence="12 13">
    <name type="scientific">Brassica napus</name>
    <name type="common">Rape</name>
    <dbReference type="NCBI Taxonomy" id="3708"/>
    <lineage>
        <taxon>Eukaryota</taxon>
        <taxon>Viridiplantae</taxon>
        <taxon>Streptophyta</taxon>
        <taxon>Embryophyta</taxon>
        <taxon>Tracheophyta</taxon>
        <taxon>Spermatophyta</taxon>
        <taxon>Magnoliopsida</taxon>
        <taxon>eudicotyledons</taxon>
        <taxon>Gunneridae</taxon>
        <taxon>Pentapetalae</taxon>
        <taxon>rosids</taxon>
        <taxon>malvids</taxon>
        <taxon>Brassicales</taxon>
        <taxon>Brassicaceae</taxon>
        <taxon>Brassiceae</taxon>
        <taxon>Brassica</taxon>
    </lineage>
</organism>
<dbReference type="EMBL" id="JAGKQM010000012">
    <property type="protein sequence ID" value="KAH0898697.1"/>
    <property type="molecule type" value="Genomic_DNA"/>
</dbReference>
<dbReference type="Proteomes" id="UP000824890">
    <property type="component" value="Unassembled WGS sequence"/>
</dbReference>
<keyword evidence="7 11" id="KW-1133">Transmembrane helix</keyword>
<dbReference type="EC" id="2.1.1.-" evidence="11"/>
<dbReference type="Gene3D" id="3.40.50.150">
    <property type="entry name" value="Vaccinia Virus protein VP39"/>
    <property type="match status" value="1"/>
</dbReference>
<keyword evidence="13" id="KW-1185">Reference proteome</keyword>
<evidence type="ECO:0000256" key="5">
    <source>
        <dbReference type="ARBA" id="ARBA00022692"/>
    </source>
</evidence>
<evidence type="ECO:0000256" key="9">
    <source>
        <dbReference type="ARBA" id="ARBA00023180"/>
    </source>
</evidence>
<accession>A0ABQ8B1L3</accession>
<evidence type="ECO:0000313" key="12">
    <source>
        <dbReference type="EMBL" id="KAH0898697.1"/>
    </source>
</evidence>
<sequence length="668" mass="76961">MEYLYSRMAKDNTGLHHQTEARRKKLTLVLGVSGLCILFYVLGAWQTSNVPASYSKIGCETQSNPSSESADLDFKSHNQFEFKETNLTIKNFEPCDLSLSEYTPCEDRQRGRRFDRNMMKYRERHCPSKDELLYCLIPPPPNYKIPFKWPQSRDYAWYDNIPHRELSVEKAVQNWIQVEGDRFRFPGGGTMFPRGADAYIDDIARLIPLTAGGIRTAIDTGCGVASFGAYLLKRDIMAVSFAPRDTHEAQVQFALERGVPAIIGIMGSKRLPYPARAFDLAHCSRCLIPWFKNEGLYLMEVDRVLRPGGYWILSGPPINWKQYWRGWERTEEDLKKEQDSIEDVAKSLCWKKVIEKGDLAIWRKPINHIECKKLKQNNKSPPLYKDLESCITPLPETNNPEESSDGALEDWPDRAFAVPPRIIRGTIQDINAEKFREDNEVWKERIAYYKKIVPEISHGRFRNIMDMNAYLGGFAASMLKYPSWVMNVVPVDAEKQTLGVIYERGLIGTYQDWCEGFSTYPRTYDMIHAGGLFSLYENKCDLTFILLEMDRILRPEGTVVMRDNVETLTKVERIAKGMKWNTQIVDHEKGPYNPEKILVAMDRILRPEGTVVMRDNVETLTKVERITKGMKWNTQIVDHGKGPYNPEKILVAVKTYWTGQPSNNNNNN</sequence>